<comment type="subcellular location">
    <subcellularLocation>
        <location evidence="1">Secreted</location>
    </subcellularLocation>
</comment>
<dbReference type="PANTHER" id="PTHR44103:SF1">
    <property type="entry name" value="PROPROTEIN CONVERTASE P"/>
    <property type="match status" value="1"/>
</dbReference>
<name>A0A538TR38_UNCEI</name>
<evidence type="ECO:0000313" key="7">
    <source>
        <dbReference type="EMBL" id="TMQ66068.1"/>
    </source>
</evidence>
<feature type="region of interest" description="Disordered" evidence="4">
    <location>
        <begin position="128"/>
        <end position="163"/>
    </location>
</feature>
<dbReference type="Pfam" id="PF17210">
    <property type="entry name" value="SdrD_B"/>
    <property type="match status" value="1"/>
</dbReference>
<evidence type="ECO:0000256" key="5">
    <source>
        <dbReference type="SAM" id="Phobius"/>
    </source>
</evidence>
<evidence type="ECO:0000256" key="4">
    <source>
        <dbReference type="SAM" id="MobiDB-lite"/>
    </source>
</evidence>
<dbReference type="InterPro" id="IPR033764">
    <property type="entry name" value="Sdr_B"/>
</dbReference>
<dbReference type="Gene3D" id="2.130.10.130">
    <property type="entry name" value="Integrin alpha, N-terminal"/>
    <property type="match status" value="1"/>
</dbReference>
<evidence type="ECO:0000313" key="8">
    <source>
        <dbReference type="Proteomes" id="UP000317691"/>
    </source>
</evidence>
<dbReference type="InterPro" id="IPR018247">
    <property type="entry name" value="EF_Hand_1_Ca_BS"/>
</dbReference>
<dbReference type="Proteomes" id="UP000317691">
    <property type="component" value="Unassembled WGS sequence"/>
</dbReference>
<accession>A0A538TR38</accession>
<dbReference type="Pfam" id="PF13517">
    <property type="entry name" value="FG-GAP_3"/>
    <property type="match status" value="1"/>
</dbReference>
<keyword evidence="3" id="KW-0732">Signal</keyword>
<keyword evidence="5" id="KW-1133">Transmembrane helix</keyword>
<keyword evidence="5" id="KW-0812">Transmembrane</keyword>
<feature type="transmembrane region" description="Helical" evidence="5">
    <location>
        <begin position="46"/>
        <end position="67"/>
    </location>
</feature>
<reference evidence="7 8" key="1">
    <citation type="journal article" date="2019" name="Nat. Microbiol.">
        <title>Mediterranean grassland soil C-N compound turnover is dependent on rainfall and depth, and is mediated by genomically divergent microorganisms.</title>
        <authorList>
            <person name="Diamond S."/>
            <person name="Andeer P.F."/>
            <person name="Li Z."/>
            <person name="Crits-Christoph A."/>
            <person name="Burstein D."/>
            <person name="Anantharaman K."/>
            <person name="Lane K.R."/>
            <person name="Thomas B.C."/>
            <person name="Pan C."/>
            <person name="Northen T.R."/>
            <person name="Banfield J.F."/>
        </authorList>
    </citation>
    <scope>NUCLEOTIDE SEQUENCE [LARGE SCALE GENOMIC DNA]</scope>
    <source>
        <strain evidence="7">WS_9</strain>
    </source>
</reference>
<dbReference type="PROSITE" id="PS00018">
    <property type="entry name" value="EF_HAND_1"/>
    <property type="match status" value="1"/>
</dbReference>
<feature type="domain" description="SD-repeat containing protein B" evidence="6">
    <location>
        <begin position="506"/>
        <end position="581"/>
    </location>
</feature>
<dbReference type="InterPro" id="IPR013783">
    <property type="entry name" value="Ig-like_fold"/>
</dbReference>
<dbReference type="GO" id="GO:0005576">
    <property type="term" value="C:extracellular region"/>
    <property type="evidence" value="ECO:0007669"/>
    <property type="project" value="UniProtKB-SubCell"/>
</dbReference>
<dbReference type="Gene3D" id="2.60.40.10">
    <property type="entry name" value="Immunoglobulins"/>
    <property type="match status" value="2"/>
</dbReference>
<evidence type="ECO:0000256" key="1">
    <source>
        <dbReference type="ARBA" id="ARBA00004613"/>
    </source>
</evidence>
<comment type="caution">
    <text evidence="7">The sequence shown here is derived from an EMBL/GenBank/DDBJ whole genome shotgun (WGS) entry which is preliminary data.</text>
</comment>
<proteinExistence type="predicted"/>
<dbReference type="SUPFAM" id="SSF117074">
    <property type="entry name" value="Hypothetical protein PA1324"/>
    <property type="match status" value="2"/>
</dbReference>
<evidence type="ECO:0000259" key="6">
    <source>
        <dbReference type="Pfam" id="PF17210"/>
    </source>
</evidence>
<keyword evidence="2" id="KW-0964">Secreted</keyword>
<dbReference type="SUPFAM" id="SSF69318">
    <property type="entry name" value="Integrin alpha N-terminal domain"/>
    <property type="match status" value="1"/>
</dbReference>
<dbReference type="InterPro" id="IPR013517">
    <property type="entry name" value="FG-GAP"/>
</dbReference>
<protein>
    <submittedName>
        <fullName evidence="7">Prepilin-type N-terminal cleavage/methylation domain-containing protein</fullName>
    </submittedName>
</protein>
<dbReference type="AlphaFoldDB" id="A0A538TR38"/>
<organism evidence="7 8">
    <name type="scientific">Eiseniibacteriota bacterium</name>
    <dbReference type="NCBI Taxonomy" id="2212470"/>
    <lineage>
        <taxon>Bacteria</taxon>
        <taxon>Candidatus Eiseniibacteriota</taxon>
    </lineage>
</organism>
<dbReference type="InterPro" id="IPR028994">
    <property type="entry name" value="Integrin_alpha_N"/>
</dbReference>
<gene>
    <name evidence="7" type="ORF">E6K79_04200</name>
</gene>
<dbReference type="Pfam" id="PF07963">
    <property type="entry name" value="N_methyl"/>
    <property type="match status" value="1"/>
</dbReference>
<sequence length="1024" mass="108003">MANAGKRHHDDNYLFQEMNMTAPTPSLRPRGVPAPKDRGFTLTETLVTIIILAIVTGALITIIMGAMRSKTTTTNEIESAQVATAAMDWIADDLRSAGYEADLAYPSAPQPGIAYIDSTQVLICSNKDPYPDTTQVKRGEPQAYQPSGNPRPGPLNGTSWEPPVKYRTGAEVTRYTLDVNDDGVINAADLAMTISSDARRTKNPNDYVLVRQVYGDSTGGVLGNNGGSPEKLAMVRAPGAGVPAIFTVYFKGSATPWDWAGGPVPSTRLGEIDRVLVQVTTESPEPNQQQRYARTTLRTQVQVGRNKPSFLVNTYAVDGYVYWDKNKDHVKNGTDVGIDNVAVRLGQVYSTVTNAAGYFLLRAPAGTYSLKHTPASAFGNFNVPDSFVVTIGPAVTRSFADTALAGGYVVSKVFKDLNSNQVKDGAEVGLSGLEVTVSGGSPVAVTDANGVARQFVKSGAFTATLTVPDSLTCTTTNPYSGTMLPGDSVIVNFALTDTPPGYVNGKVYRDDNRNGTADAGEPGIQNVYVNVVSGGGSVTQGYAYTDASGNYSITVPSNNPPGTNPYYVTVIPPPGFFSSSATSLGPLLVNAGQTLSGKNFGMAAYQIISLDASRVLSLASVDLQEHDWTGTNTATAHGDADLVLGADAGGTDNISVWFNQYNSTPLYSASPITPTGYTRNAPQSVIAMAIDTLDTNAPSSRPDLVTGTKAGATGNFFVWFNQNTSGNEGFFPPTFSTGQNYWTQDVGDVTSVLTMDCAGGAHPDIIVGTRSTISGRGSIEVWQNSEAATPTFTRQEIYPTAGSIPLNTLGEVAAMQLADVDNDGRRDLVVATKTGNWTGELLVFRNIGNTNGNRFTCVFDEPLGNNEAATSVACVDVNRDGKIDIVVGTQTGTNSGDLIYFRNDTVGSSVDFFTRKTIAAPGIVTALTAGDFGGTSYNDLAMGWRQDENGYGGGVLIYPLDVGTLTNNGSDPSAGAIKNFVAALAKNNFNYGVNPVTPSPPYLTDFAAGVKTGATTGALIVFIR</sequence>
<dbReference type="InterPro" id="IPR012902">
    <property type="entry name" value="N_methyl_site"/>
</dbReference>
<dbReference type="EMBL" id="VBOZ01000010">
    <property type="protein sequence ID" value="TMQ66068.1"/>
    <property type="molecule type" value="Genomic_DNA"/>
</dbReference>
<evidence type="ECO:0000256" key="2">
    <source>
        <dbReference type="ARBA" id="ARBA00022525"/>
    </source>
</evidence>
<keyword evidence="5" id="KW-0472">Membrane</keyword>
<dbReference type="NCBIfam" id="TIGR02532">
    <property type="entry name" value="IV_pilin_GFxxxE"/>
    <property type="match status" value="1"/>
</dbReference>
<dbReference type="PANTHER" id="PTHR44103">
    <property type="entry name" value="PROPROTEIN CONVERTASE P"/>
    <property type="match status" value="1"/>
</dbReference>
<evidence type="ECO:0000256" key="3">
    <source>
        <dbReference type="ARBA" id="ARBA00022729"/>
    </source>
</evidence>